<feature type="region of interest" description="Disordered" evidence="1">
    <location>
        <begin position="1"/>
        <end position="42"/>
    </location>
</feature>
<keyword evidence="4" id="KW-1185">Reference proteome</keyword>
<organism evidence="3 4">
    <name type="scientific">Chenopodium quinoa</name>
    <name type="common">Quinoa</name>
    <dbReference type="NCBI Taxonomy" id="63459"/>
    <lineage>
        <taxon>Eukaryota</taxon>
        <taxon>Viridiplantae</taxon>
        <taxon>Streptophyta</taxon>
        <taxon>Embryophyta</taxon>
        <taxon>Tracheophyta</taxon>
        <taxon>Spermatophyta</taxon>
        <taxon>Magnoliopsida</taxon>
        <taxon>eudicotyledons</taxon>
        <taxon>Gunneridae</taxon>
        <taxon>Pentapetalae</taxon>
        <taxon>Caryophyllales</taxon>
        <taxon>Chenopodiaceae</taxon>
        <taxon>Chenopodioideae</taxon>
        <taxon>Atripliceae</taxon>
        <taxon>Chenopodium</taxon>
    </lineage>
</organism>
<dbReference type="SUPFAM" id="SSF81383">
    <property type="entry name" value="F-box domain"/>
    <property type="match status" value="1"/>
</dbReference>
<dbReference type="InterPro" id="IPR005174">
    <property type="entry name" value="KIB1-4_b-propeller"/>
</dbReference>
<dbReference type="Pfam" id="PF03478">
    <property type="entry name" value="Beta-prop_KIB1-4"/>
    <property type="match status" value="1"/>
</dbReference>
<evidence type="ECO:0000259" key="2">
    <source>
        <dbReference type="Pfam" id="PF03478"/>
    </source>
</evidence>
<name>A0A803M830_CHEQI</name>
<evidence type="ECO:0000313" key="3">
    <source>
        <dbReference type="EnsemblPlants" id="AUR62025056-RA:cds"/>
    </source>
</evidence>
<reference evidence="3" key="2">
    <citation type="submission" date="2021-03" db="UniProtKB">
        <authorList>
            <consortium name="EnsemblPlants"/>
        </authorList>
    </citation>
    <scope>IDENTIFICATION</scope>
</reference>
<sequence>MPKQNPRELNPYMRNNGSGYPDDEEQIKSSKDQLLSSSVVGDGGASWRMKALKRAQEQATREGRNVKEVVQERWGSLGHLAASVASQSAAAPRAHLPAINSRRMGACGEAKPGSNNKSRRGTKKCQDFQVSGAGKNQTLAACSKRPRTVDKYSAFNLPIPSEIIYHILLLFPASVLQEIVRFVCKEWNAIINDPLFIRAHLLQSLSSPATTGFLIQDNNLHDAKLKRAFYVHPYDRAISILKLPFEATILGSCNGLLLLQNAIVPKKLFVVNLITKAHISLPPLPLTVPRAVVHPKPLVHHKPSAVLAFVPSSGQYKVLYACFVSEYEHPPYLEPGKFKLMVWTVAVDETWRAIDCQGITMSNEAKKTLLSHPFSIAGGYIYWFQTDHYLGFALDIDAETMYQFAGPVYQFAPKNRTMYFSRTCCIPMDTGAGIIHMRTPPKCWKVWEMIEPKTGPWGRCTNIDSAGMYSALDRHFLPLRFGGAIPLFISLKTGEFWLSGNVRSTSSTTVALVCYNWKTGSIWSSPIKWQRHFDLPLLHVNSLLSLKNL</sequence>
<evidence type="ECO:0000313" key="4">
    <source>
        <dbReference type="Proteomes" id="UP000596660"/>
    </source>
</evidence>
<dbReference type="EnsemblPlants" id="AUR62025056-RA">
    <property type="protein sequence ID" value="AUR62025056-RA:cds"/>
    <property type="gene ID" value="AUR62025056"/>
</dbReference>
<protein>
    <recommendedName>
        <fullName evidence="2">KIB1-4 beta-propeller domain-containing protein</fullName>
    </recommendedName>
</protein>
<dbReference type="PANTHER" id="PTHR31672:SF13">
    <property type="entry name" value="F-BOX PROTEIN CPR30-LIKE"/>
    <property type="match status" value="1"/>
</dbReference>
<dbReference type="InterPro" id="IPR050796">
    <property type="entry name" value="SCF_F-box_component"/>
</dbReference>
<proteinExistence type="predicted"/>
<dbReference type="OMA" id="YHEVVIL"/>
<dbReference type="AlphaFoldDB" id="A0A803M830"/>
<dbReference type="Gramene" id="AUR62025056-RA">
    <property type="protein sequence ID" value="AUR62025056-RA:cds"/>
    <property type="gene ID" value="AUR62025056"/>
</dbReference>
<feature type="domain" description="KIB1-4 beta-propeller" evidence="2">
    <location>
        <begin position="236"/>
        <end position="359"/>
    </location>
</feature>
<evidence type="ECO:0000256" key="1">
    <source>
        <dbReference type="SAM" id="MobiDB-lite"/>
    </source>
</evidence>
<dbReference type="InterPro" id="IPR036047">
    <property type="entry name" value="F-box-like_dom_sf"/>
</dbReference>
<accession>A0A803M830</accession>
<feature type="region of interest" description="Disordered" evidence="1">
    <location>
        <begin position="104"/>
        <end position="124"/>
    </location>
</feature>
<dbReference type="PANTHER" id="PTHR31672">
    <property type="entry name" value="BNACNNG10540D PROTEIN"/>
    <property type="match status" value="1"/>
</dbReference>
<dbReference type="Gene3D" id="1.20.1280.50">
    <property type="match status" value="1"/>
</dbReference>
<dbReference type="Proteomes" id="UP000596660">
    <property type="component" value="Unplaced"/>
</dbReference>
<reference evidence="3" key="1">
    <citation type="journal article" date="2017" name="Nature">
        <title>The genome of Chenopodium quinoa.</title>
        <authorList>
            <person name="Jarvis D.E."/>
            <person name="Ho Y.S."/>
            <person name="Lightfoot D.J."/>
            <person name="Schmoeckel S.M."/>
            <person name="Li B."/>
            <person name="Borm T.J.A."/>
            <person name="Ohyanagi H."/>
            <person name="Mineta K."/>
            <person name="Michell C.T."/>
            <person name="Saber N."/>
            <person name="Kharbatia N.M."/>
            <person name="Rupper R.R."/>
            <person name="Sharp A.R."/>
            <person name="Dally N."/>
            <person name="Boughton B.A."/>
            <person name="Woo Y.H."/>
            <person name="Gao G."/>
            <person name="Schijlen E.G.W.M."/>
            <person name="Guo X."/>
            <person name="Momin A.A."/>
            <person name="Negrao S."/>
            <person name="Al-Babili S."/>
            <person name="Gehring C."/>
            <person name="Roessner U."/>
            <person name="Jung C."/>
            <person name="Murphy K."/>
            <person name="Arold S.T."/>
            <person name="Gojobori T."/>
            <person name="van der Linden C.G."/>
            <person name="van Loo E.N."/>
            <person name="Jellen E.N."/>
            <person name="Maughan P.J."/>
            <person name="Tester M."/>
        </authorList>
    </citation>
    <scope>NUCLEOTIDE SEQUENCE [LARGE SCALE GENOMIC DNA]</scope>
    <source>
        <strain evidence="3">cv. PI 614886</strain>
    </source>
</reference>